<dbReference type="GO" id="GO:0043005">
    <property type="term" value="C:neuron projection"/>
    <property type="evidence" value="ECO:0007669"/>
    <property type="project" value="TreeGrafter"/>
</dbReference>
<keyword evidence="2" id="KW-1133">Transmembrane helix</keyword>
<dbReference type="GO" id="GO:0005737">
    <property type="term" value="C:cytoplasm"/>
    <property type="evidence" value="ECO:0007669"/>
    <property type="project" value="TreeGrafter"/>
</dbReference>
<dbReference type="Gene3D" id="1.10.10.10">
    <property type="entry name" value="Winged helix-like DNA-binding domain superfamily/Winged helix DNA-binding domain"/>
    <property type="match status" value="1"/>
</dbReference>
<gene>
    <name evidence="3" type="ORF">H920_13242</name>
</gene>
<evidence type="ECO:0000256" key="1">
    <source>
        <dbReference type="ARBA" id="ARBA00022700"/>
    </source>
</evidence>
<keyword evidence="4" id="KW-1185">Reference proteome</keyword>
<evidence type="ECO:0000313" key="3">
    <source>
        <dbReference type="EMBL" id="KFO25481.1"/>
    </source>
</evidence>
<dbReference type="GO" id="GO:0005886">
    <property type="term" value="C:plasma membrane"/>
    <property type="evidence" value="ECO:0007669"/>
    <property type="project" value="TreeGrafter"/>
</dbReference>
<keyword evidence="1" id="KW-0734">Signal transduction inhibitor</keyword>
<keyword evidence="2" id="KW-0812">Transmembrane</keyword>
<dbReference type="PANTHER" id="PTHR45746">
    <property type="entry name" value="LP21163P"/>
    <property type="match status" value="1"/>
</dbReference>
<dbReference type="AlphaFoldDB" id="A0A091DRP5"/>
<name>A0A091DRP5_FUKDA</name>
<organism evidence="3 4">
    <name type="scientific">Fukomys damarensis</name>
    <name type="common">Damaraland mole rat</name>
    <name type="synonym">Cryptomys damarensis</name>
    <dbReference type="NCBI Taxonomy" id="885580"/>
    <lineage>
        <taxon>Eukaryota</taxon>
        <taxon>Metazoa</taxon>
        <taxon>Chordata</taxon>
        <taxon>Craniata</taxon>
        <taxon>Vertebrata</taxon>
        <taxon>Euteleostomi</taxon>
        <taxon>Mammalia</taxon>
        <taxon>Eutheria</taxon>
        <taxon>Euarchontoglires</taxon>
        <taxon>Glires</taxon>
        <taxon>Rodentia</taxon>
        <taxon>Hystricomorpha</taxon>
        <taxon>Bathyergidae</taxon>
        <taxon>Fukomys</taxon>
    </lineage>
</organism>
<keyword evidence="2" id="KW-0472">Membrane</keyword>
<feature type="transmembrane region" description="Helical" evidence="2">
    <location>
        <begin position="119"/>
        <end position="140"/>
    </location>
</feature>
<accession>A0A091DRP5</accession>
<dbReference type="GO" id="GO:0009968">
    <property type="term" value="P:negative regulation of signal transduction"/>
    <property type="evidence" value="ECO:0007669"/>
    <property type="project" value="UniProtKB-KW"/>
</dbReference>
<dbReference type="GO" id="GO:0008277">
    <property type="term" value="P:regulation of G protein-coupled receptor signaling pathway"/>
    <property type="evidence" value="ECO:0007669"/>
    <property type="project" value="InterPro"/>
</dbReference>
<evidence type="ECO:0000256" key="2">
    <source>
        <dbReference type="SAM" id="Phobius"/>
    </source>
</evidence>
<reference evidence="3 4" key="1">
    <citation type="submission" date="2013-11" db="EMBL/GenBank/DDBJ databases">
        <title>The Damaraland mole rat (Fukomys damarensis) genome and evolution of African mole rats.</title>
        <authorList>
            <person name="Gladyshev V.N."/>
            <person name="Fang X."/>
        </authorList>
    </citation>
    <scope>NUCLEOTIDE SEQUENCE [LARGE SCALE GENOMIC DNA]</scope>
    <source>
        <tissue evidence="3">Liver</tissue>
    </source>
</reference>
<sequence length="190" mass="20961">MANVCTVNSDRDNPVIEAAVPSETCLLTVWQEQLLTDEDLSLPPASSQEQHLLTVGQLLFSVELPLWLKQDLLSTVLRLAAGSQPKCDVLLKMEDVIARMQDEKNGIPIRTVKSFLSKIPSVFSALKIFLTALFFIEFILPDIFPSRVIEFLHEALSTRRARIFSQCASPVVASAGHTGDNPANVNEGED</sequence>
<proteinExistence type="predicted"/>
<dbReference type="GO" id="GO:0005096">
    <property type="term" value="F:GTPase activator activity"/>
    <property type="evidence" value="ECO:0007669"/>
    <property type="project" value="TreeGrafter"/>
</dbReference>
<dbReference type="InterPro" id="IPR036388">
    <property type="entry name" value="WH-like_DNA-bd_sf"/>
</dbReference>
<protein>
    <submittedName>
        <fullName evidence="3">Regulator of G-protein signaling 7</fullName>
    </submittedName>
</protein>
<evidence type="ECO:0000313" key="4">
    <source>
        <dbReference type="Proteomes" id="UP000028990"/>
    </source>
</evidence>
<dbReference type="PANTHER" id="PTHR45746:SF7">
    <property type="entry name" value="REGULATOR OF G-PROTEIN SIGNALING 7"/>
    <property type="match status" value="1"/>
</dbReference>
<dbReference type="EMBL" id="KN123358">
    <property type="protein sequence ID" value="KFO25481.1"/>
    <property type="molecule type" value="Genomic_DNA"/>
</dbReference>
<dbReference type="InterPro" id="IPR047016">
    <property type="entry name" value="RGS6/7/9/11"/>
</dbReference>
<dbReference type="Proteomes" id="UP000028990">
    <property type="component" value="Unassembled WGS sequence"/>
</dbReference>